<dbReference type="AlphaFoldDB" id="A0A9P6SVK5"/>
<evidence type="ECO:0000313" key="2">
    <source>
        <dbReference type="Proteomes" id="UP000749646"/>
    </source>
</evidence>
<sequence length="749" mass="84424">MEEYLCSSEAFAKALKGSLVLPSEKIHLAREAWQRKDVVLPHKQEFLLEWLCTTLVKSSTPSKNPKDTSSSVVLDQDYWRLFKDMLSGITCNRKKHRKYGIDIGTGPQPAFEHQAPGVLLRMSVIPIFTALILHLAAQTTSPASLKQGKKAAVPTTLATTQYNTLESPSAVVLQSAFLCFELLSSPLMSEWFQPTLEQYTPLVQATLEALIEMEQESSNINMEKKWVMMSFAPIVLDRFKKLIVIQPNQRKVFAVVAGKMFEDLVRARIAIRSVSGPSTTECHQAISMILKTGLFHHEHLQEYTAGYVGGDEKSIKSYQKQLFEQIAGLIKSKYSTAVLDVLPTLLCYFVEETRKKQRSIINSGFDRGMDSTRETEFAFFKILYVLAKKQLPQLAEDPSDDSVRELANVMDAHNHLLSSILELNMYQPSNDETTDQFVFMSTAFESAYTCLTTAQTLLNGSLQSISLAGIVVLAQLDDRLLKPHLHGLWPVLFCPLQGADAAALELAKTLLEIYGKASDLKEFLSSLFSSMREYLRRPEELRSSPLFSKPFLNLVPINIRNHLPLPQAPGILGIFETELMALDCSMEIEGFEPIQEPSYKKRKLDSGNSKDYVDKANHISSAEFVTAIFVQFLKGLRVTTNQEKQLNRVFKGIYDHYLRHIFETLGSNEDGPSSSCVERSESYQQRRLTPALQLHYALCRISTQYWSNGVSMALIEKMVATFRNASGWTDPTVFQVVLQHIHLSLFNAD</sequence>
<name>A0A9P6SVK5_9FUNG</name>
<reference evidence="1" key="1">
    <citation type="journal article" date="2020" name="Fungal Divers.">
        <title>Resolving the Mortierellaceae phylogeny through synthesis of multi-gene phylogenetics and phylogenomics.</title>
        <authorList>
            <person name="Vandepol N."/>
            <person name="Liber J."/>
            <person name="Desiro A."/>
            <person name="Na H."/>
            <person name="Kennedy M."/>
            <person name="Barry K."/>
            <person name="Grigoriev I.V."/>
            <person name="Miller A.N."/>
            <person name="O'Donnell K."/>
            <person name="Stajich J.E."/>
            <person name="Bonito G."/>
        </authorList>
    </citation>
    <scope>NUCLEOTIDE SEQUENCE</scope>
    <source>
        <strain evidence="1">MES-2147</strain>
    </source>
</reference>
<dbReference type="EMBL" id="JAAAHW010000028">
    <property type="protein sequence ID" value="KAG0006983.1"/>
    <property type="molecule type" value="Genomic_DNA"/>
</dbReference>
<organism evidence="1 2">
    <name type="scientific">Modicella reniformis</name>
    <dbReference type="NCBI Taxonomy" id="1440133"/>
    <lineage>
        <taxon>Eukaryota</taxon>
        <taxon>Fungi</taxon>
        <taxon>Fungi incertae sedis</taxon>
        <taxon>Mucoromycota</taxon>
        <taxon>Mortierellomycotina</taxon>
        <taxon>Mortierellomycetes</taxon>
        <taxon>Mortierellales</taxon>
        <taxon>Mortierellaceae</taxon>
        <taxon>Modicella</taxon>
    </lineage>
</organism>
<protein>
    <submittedName>
        <fullName evidence="1">Uncharacterized protein</fullName>
    </submittedName>
</protein>
<comment type="caution">
    <text evidence="1">The sequence shown here is derived from an EMBL/GenBank/DDBJ whole genome shotgun (WGS) entry which is preliminary data.</text>
</comment>
<dbReference type="Proteomes" id="UP000749646">
    <property type="component" value="Unassembled WGS sequence"/>
</dbReference>
<dbReference type="OrthoDB" id="160374at2759"/>
<gene>
    <name evidence="1" type="ORF">BGZ65_000608</name>
</gene>
<dbReference type="InterPro" id="IPR052609">
    <property type="entry name" value="Ribosome_Biogenesis_Reg"/>
</dbReference>
<dbReference type="PANTHER" id="PTHR15682:SF2">
    <property type="entry name" value="UNHEALTHY RIBOSOME BIOGENESIS PROTEIN 2 HOMOLOG"/>
    <property type="match status" value="1"/>
</dbReference>
<dbReference type="GO" id="GO:0042254">
    <property type="term" value="P:ribosome biogenesis"/>
    <property type="evidence" value="ECO:0007669"/>
    <property type="project" value="TreeGrafter"/>
</dbReference>
<dbReference type="PANTHER" id="PTHR15682">
    <property type="entry name" value="UNHEALTHY RIBOSOME BIOGENESIS PROTEIN 2 HOMOLOG"/>
    <property type="match status" value="1"/>
</dbReference>
<keyword evidence="2" id="KW-1185">Reference proteome</keyword>
<proteinExistence type="predicted"/>
<dbReference type="GO" id="GO:0005730">
    <property type="term" value="C:nucleolus"/>
    <property type="evidence" value="ECO:0007669"/>
    <property type="project" value="TreeGrafter"/>
</dbReference>
<accession>A0A9P6SVK5</accession>
<evidence type="ECO:0000313" key="1">
    <source>
        <dbReference type="EMBL" id="KAG0006983.1"/>
    </source>
</evidence>